<proteinExistence type="predicted"/>
<evidence type="ECO:0000256" key="1">
    <source>
        <dbReference type="SAM" id="MobiDB-lite"/>
    </source>
</evidence>
<accession>A0A5B7F996</accession>
<evidence type="ECO:0000313" key="3">
    <source>
        <dbReference type="Proteomes" id="UP000324222"/>
    </source>
</evidence>
<reference evidence="2 3" key="1">
    <citation type="submission" date="2019-05" db="EMBL/GenBank/DDBJ databases">
        <title>Another draft genome of Portunus trituberculatus and its Hox gene families provides insights of decapod evolution.</title>
        <authorList>
            <person name="Jeong J.-H."/>
            <person name="Song I."/>
            <person name="Kim S."/>
            <person name="Choi T."/>
            <person name="Kim D."/>
            <person name="Ryu S."/>
            <person name="Kim W."/>
        </authorList>
    </citation>
    <scope>NUCLEOTIDE SEQUENCE [LARGE SCALE GENOMIC DNA]</scope>
    <source>
        <tissue evidence="2">Muscle</tissue>
    </source>
</reference>
<protein>
    <submittedName>
        <fullName evidence="2">Titin</fullName>
    </submittedName>
</protein>
<dbReference type="Proteomes" id="UP000324222">
    <property type="component" value="Unassembled WGS sequence"/>
</dbReference>
<name>A0A5B7F996_PORTR</name>
<sequence>MTVTPSTAPQPISTQAQASEEETRVTHKAEVTQVHTELCVPGFKSLIHLATDNQIDLETVELKPVEKASFAKDIAKLSFHLKKGVQVNELMTMIKENEFVSLKQPQNQAKLLEVADRLGHATVHKVLVQEAADRCDDKIGLKSVIRTIQRGKESMEQAIMDTAREFGPSSEPVKEMAAVGYLLQEGVKCDEVLTLVESGLLPNLKTPQAQVPFTSMVVDKGHIGSICEVLVEECVKEVRRPKTKAEVARMTEVKEMLKKAKAETVDVKKLPKVDKATISSVESLESATETQVEVKAKKTRKIRKAIETTEGWHREFG</sequence>
<dbReference type="EMBL" id="VSRR010005655">
    <property type="protein sequence ID" value="MPC43022.1"/>
    <property type="molecule type" value="Genomic_DNA"/>
</dbReference>
<comment type="caution">
    <text evidence="2">The sequence shown here is derived from an EMBL/GenBank/DDBJ whole genome shotgun (WGS) entry which is preliminary data.</text>
</comment>
<keyword evidence="3" id="KW-1185">Reference proteome</keyword>
<organism evidence="2 3">
    <name type="scientific">Portunus trituberculatus</name>
    <name type="common">Swimming crab</name>
    <name type="synonym">Neptunus trituberculatus</name>
    <dbReference type="NCBI Taxonomy" id="210409"/>
    <lineage>
        <taxon>Eukaryota</taxon>
        <taxon>Metazoa</taxon>
        <taxon>Ecdysozoa</taxon>
        <taxon>Arthropoda</taxon>
        <taxon>Crustacea</taxon>
        <taxon>Multicrustacea</taxon>
        <taxon>Malacostraca</taxon>
        <taxon>Eumalacostraca</taxon>
        <taxon>Eucarida</taxon>
        <taxon>Decapoda</taxon>
        <taxon>Pleocyemata</taxon>
        <taxon>Brachyura</taxon>
        <taxon>Eubrachyura</taxon>
        <taxon>Portunoidea</taxon>
        <taxon>Portunidae</taxon>
        <taxon>Portuninae</taxon>
        <taxon>Portunus</taxon>
    </lineage>
</organism>
<dbReference type="OrthoDB" id="6612025at2759"/>
<feature type="compositionally biased region" description="Polar residues" evidence="1">
    <location>
        <begin position="1"/>
        <end position="18"/>
    </location>
</feature>
<evidence type="ECO:0000313" key="2">
    <source>
        <dbReference type="EMBL" id="MPC43022.1"/>
    </source>
</evidence>
<feature type="region of interest" description="Disordered" evidence="1">
    <location>
        <begin position="1"/>
        <end position="24"/>
    </location>
</feature>
<dbReference type="AlphaFoldDB" id="A0A5B7F996"/>
<gene>
    <name evidence="2" type="primary">sls_4</name>
    <name evidence="2" type="ORF">E2C01_036659</name>
</gene>